<dbReference type="EMBL" id="GBXM01015993">
    <property type="protein sequence ID" value="JAH92584.1"/>
    <property type="molecule type" value="Transcribed_RNA"/>
</dbReference>
<name>A0A0E9WQ85_ANGAN</name>
<reference evidence="1" key="1">
    <citation type="submission" date="2014-11" db="EMBL/GenBank/DDBJ databases">
        <authorList>
            <person name="Amaro Gonzalez C."/>
        </authorList>
    </citation>
    <scope>NUCLEOTIDE SEQUENCE</scope>
</reference>
<dbReference type="AlphaFoldDB" id="A0A0E9WQ85"/>
<reference evidence="1" key="2">
    <citation type="journal article" date="2015" name="Fish Shellfish Immunol.">
        <title>Early steps in the European eel (Anguilla anguilla)-Vibrio vulnificus interaction in the gills: Role of the RtxA13 toxin.</title>
        <authorList>
            <person name="Callol A."/>
            <person name="Pajuelo D."/>
            <person name="Ebbesson L."/>
            <person name="Teles M."/>
            <person name="MacKenzie S."/>
            <person name="Amaro C."/>
        </authorList>
    </citation>
    <scope>NUCLEOTIDE SEQUENCE</scope>
</reference>
<protein>
    <submittedName>
        <fullName evidence="1">Uncharacterized protein</fullName>
    </submittedName>
</protein>
<evidence type="ECO:0000313" key="1">
    <source>
        <dbReference type="EMBL" id="JAH92584.1"/>
    </source>
</evidence>
<sequence>MQPHVSLVCSPPGMQVLSCQKYVKGSASVQLKKRTLICSGNLALSMSHFWRQEKVLGR</sequence>
<proteinExistence type="predicted"/>
<accession>A0A0E9WQ85</accession>
<organism evidence="1">
    <name type="scientific">Anguilla anguilla</name>
    <name type="common">European freshwater eel</name>
    <name type="synonym">Muraena anguilla</name>
    <dbReference type="NCBI Taxonomy" id="7936"/>
    <lineage>
        <taxon>Eukaryota</taxon>
        <taxon>Metazoa</taxon>
        <taxon>Chordata</taxon>
        <taxon>Craniata</taxon>
        <taxon>Vertebrata</taxon>
        <taxon>Euteleostomi</taxon>
        <taxon>Actinopterygii</taxon>
        <taxon>Neopterygii</taxon>
        <taxon>Teleostei</taxon>
        <taxon>Anguilliformes</taxon>
        <taxon>Anguillidae</taxon>
        <taxon>Anguilla</taxon>
    </lineage>
</organism>